<reference evidence="4 5" key="1">
    <citation type="journal article" date="2015" name="Genome Biol.">
        <title>Comparative genomics of Steinernema reveals deeply conserved gene regulatory networks.</title>
        <authorList>
            <person name="Dillman A.R."/>
            <person name="Macchietto M."/>
            <person name="Porter C.F."/>
            <person name="Rogers A."/>
            <person name="Williams B."/>
            <person name="Antoshechkin I."/>
            <person name="Lee M.M."/>
            <person name="Goodwin Z."/>
            <person name="Lu X."/>
            <person name="Lewis E.E."/>
            <person name="Goodrich-Blair H."/>
            <person name="Stock S.P."/>
            <person name="Adams B.J."/>
            <person name="Sternberg P.W."/>
            <person name="Mortazavi A."/>
        </authorList>
    </citation>
    <scope>NUCLEOTIDE SEQUENCE [LARGE SCALE GENOMIC DNA]</scope>
    <source>
        <strain evidence="4 5">ALL</strain>
    </source>
</reference>
<evidence type="ECO:0000259" key="3">
    <source>
        <dbReference type="PROSITE" id="PS50162"/>
    </source>
</evidence>
<dbReference type="AlphaFoldDB" id="A0A4U8UX96"/>
<dbReference type="GO" id="GO:0033063">
    <property type="term" value="C:Rad51B-Rad51C-Rad51D-XRCC2 complex"/>
    <property type="evidence" value="ECO:0007669"/>
    <property type="project" value="TreeGrafter"/>
</dbReference>
<dbReference type="GO" id="GO:0000400">
    <property type="term" value="F:four-way junction DNA binding"/>
    <property type="evidence" value="ECO:0007669"/>
    <property type="project" value="TreeGrafter"/>
</dbReference>
<dbReference type="SUPFAM" id="SSF52540">
    <property type="entry name" value="P-loop containing nucleoside triphosphate hydrolases"/>
    <property type="match status" value="1"/>
</dbReference>
<dbReference type="InterPro" id="IPR013632">
    <property type="entry name" value="Rad51_C"/>
</dbReference>
<name>A0A4U8UX96_STECR</name>
<keyword evidence="5" id="KW-1185">Reference proteome</keyword>
<dbReference type="GO" id="GO:0000723">
    <property type="term" value="P:telomere maintenance"/>
    <property type="evidence" value="ECO:0007669"/>
    <property type="project" value="TreeGrafter"/>
</dbReference>
<dbReference type="OrthoDB" id="336321at2759"/>
<dbReference type="Gene3D" id="3.40.50.300">
    <property type="entry name" value="P-loop containing nucleotide triphosphate hydrolases"/>
    <property type="match status" value="1"/>
</dbReference>
<organism evidence="4 5">
    <name type="scientific">Steinernema carpocapsae</name>
    <name type="common">Entomopathogenic nematode</name>
    <dbReference type="NCBI Taxonomy" id="34508"/>
    <lineage>
        <taxon>Eukaryota</taxon>
        <taxon>Metazoa</taxon>
        <taxon>Ecdysozoa</taxon>
        <taxon>Nematoda</taxon>
        <taxon>Chromadorea</taxon>
        <taxon>Rhabditida</taxon>
        <taxon>Tylenchina</taxon>
        <taxon>Panagrolaimomorpha</taxon>
        <taxon>Strongyloidoidea</taxon>
        <taxon>Steinernematidae</taxon>
        <taxon>Steinernema</taxon>
    </lineage>
</organism>
<dbReference type="PANTHER" id="PTHR46457:SF1">
    <property type="entry name" value="DNA REPAIR PROTEIN RAD51 HOMOLOG 4"/>
    <property type="match status" value="1"/>
</dbReference>
<dbReference type="GO" id="GO:0003697">
    <property type="term" value="F:single-stranded DNA binding"/>
    <property type="evidence" value="ECO:0007669"/>
    <property type="project" value="TreeGrafter"/>
</dbReference>
<evidence type="ECO:0000256" key="2">
    <source>
        <dbReference type="ARBA" id="ARBA00023242"/>
    </source>
</evidence>
<sequence>MFDDDILRLESDVPRVEETALEALTRLGFFALRTGDHGLDQFVLEMQGLVPCTLTEIVGDKGAGKTQLCYSIVAAFLRDPERKGGNIALIDTTGSYRPSRLLELLEKRWNMNKVHGAELLKRVFVRPANTSARLSSALDALIKAGKTSNVELVIVDNVGSAMADTLIDYRNSGIKNQVSVIRKLTKLALMGNWVIIVNHLVYWRVAPTPALGYKWINEIAHRIVITNDDRYCDVHWLKIFTNRTMSDDRVALELTTHGIKCFPEDETMNVLGYSQSQIMSTFQCTNDDYMFGNY</sequence>
<dbReference type="InterPro" id="IPR051988">
    <property type="entry name" value="HRR_RAD51_Paralog"/>
</dbReference>
<evidence type="ECO:0000256" key="1">
    <source>
        <dbReference type="ARBA" id="ARBA00004123"/>
    </source>
</evidence>
<evidence type="ECO:0000313" key="5">
    <source>
        <dbReference type="Proteomes" id="UP000298663"/>
    </source>
</evidence>
<dbReference type="GO" id="GO:0005657">
    <property type="term" value="C:replication fork"/>
    <property type="evidence" value="ECO:0007669"/>
    <property type="project" value="TreeGrafter"/>
</dbReference>
<dbReference type="GO" id="GO:0000724">
    <property type="term" value="P:double-strand break repair via homologous recombination"/>
    <property type="evidence" value="ECO:0007669"/>
    <property type="project" value="TreeGrafter"/>
</dbReference>
<dbReference type="GO" id="GO:0007131">
    <property type="term" value="P:reciprocal meiotic recombination"/>
    <property type="evidence" value="ECO:0007669"/>
    <property type="project" value="TreeGrafter"/>
</dbReference>
<dbReference type="InterPro" id="IPR027417">
    <property type="entry name" value="P-loop_NTPase"/>
</dbReference>
<reference evidence="4 5" key="2">
    <citation type="journal article" date="2019" name="G3 (Bethesda)">
        <title>Hybrid Assembly of the Genome of the Entomopathogenic Nematode Steinernema carpocapsae Identifies the X-Chromosome.</title>
        <authorList>
            <person name="Serra L."/>
            <person name="Macchietto M."/>
            <person name="Macias-Munoz A."/>
            <person name="McGill C.J."/>
            <person name="Rodriguez I.M."/>
            <person name="Rodriguez B."/>
            <person name="Murad R."/>
            <person name="Mortazavi A."/>
        </authorList>
    </citation>
    <scope>NUCLEOTIDE SEQUENCE [LARGE SCALE GENOMIC DNA]</scope>
    <source>
        <strain evidence="4 5">ALL</strain>
    </source>
</reference>
<dbReference type="GO" id="GO:0005524">
    <property type="term" value="F:ATP binding"/>
    <property type="evidence" value="ECO:0007669"/>
    <property type="project" value="InterPro"/>
</dbReference>
<dbReference type="Pfam" id="PF08423">
    <property type="entry name" value="Rad51"/>
    <property type="match status" value="1"/>
</dbReference>
<comment type="caution">
    <text evidence="4">The sequence shown here is derived from an EMBL/GenBank/DDBJ whole genome shotgun (WGS) entry which is preliminary data.</text>
</comment>
<accession>A0A4U8UX96</accession>
<dbReference type="EMBL" id="AZBU02000001">
    <property type="protein sequence ID" value="TMS38096.1"/>
    <property type="molecule type" value="Genomic_DNA"/>
</dbReference>
<dbReference type="Proteomes" id="UP000298663">
    <property type="component" value="Unassembled WGS sequence"/>
</dbReference>
<dbReference type="PANTHER" id="PTHR46457">
    <property type="entry name" value="DNA REPAIR PROTEIN RAD51 HOMOLOG 4"/>
    <property type="match status" value="1"/>
</dbReference>
<comment type="subcellular location">
    <subcellularLocation>
        <location evidence="1">Nucleus</location>
    </subcellularLocation>
</comment>
<gene>
    <name evidence="4" type="ORF">L596_004897</name>
</gene>
<proteinExistence type="predicted"/>
<dbReference type="GO" id="GO:0005815">
    <property type="term" value="C:microtubule organizing center"/>
    <property type="evidence" value="ECO:0007669"/>
    <property type="project" value="TreeGrafter"/>
</dbReference>
<dbReference type="InterPro" id="IPR020588">
    <property type="entry name" value="RecA_ATP-bd"/>
</dbReference>
<dbReference type="PROSITE" id="PS50162">
    <property type="entry name" value="RECA_2"/>
    <property type="match status" value="1"/>
</dbReference>
<dbReference type="GO" id="GO:0042148">
    <property type="term" value="P:DNA strand invasion"/>
    <property type="evidence" value="ECO:0007669"/>
    <property type="project" value="TreeGrafter"/>
</dbReference>
<protein>
    <recommendedName>
        <fullName evidence="3">RecA family profile 1 domain-containing protein</fullName>
    </recommendedName>
</protein>
<feature type="domain" description="RecA family profile 1" evidence="3">
    <location>
        <begin position="28"/>
        <end position="200"/>
    </location>
</feature>
<keyword evidence="2" id="KW-0539">Nucleus</keyword>
<evidence type="ECO:0000313" key="4">
    <source>
        <dbReference type="EMBL" id="TMS38096.1"/>
    </source>
</evidence>
<dbReference type="GO" id="GO:0140664">
    <property type="term" value="F:ATP-dependent DNA damage sensor activity"/>
    <property type="evidence" value="ECO:0007669"/>
    <property type="project" value="InterPro"/>
</dbReference>